<dbReference type="Proteomes" id="UP000185511">
    <property type="component" value="Chromosome"/>
</dbReference>
<dbReference type="SUPFAM" id="SSF51569">
    <property type="entry name" value="Aldolase"/>
    <property type="match status" value="1"/>
</dbReference>
<keyword evidence="1 3" id="KW-0456">Lyase</keyword>
<evidence type="ECO:0000313" key="3">
    <source>
        <dbReference type="EMBL" id="APU15766.1"/>
    </source>
</evidence>
<dbReference type="Gene3D" id="3.20.20.70">
    <property type="entry name" value="Aldolase class I"/>
    <property type="match status" value="1"/>
</dbReference>
<dbReference type="EMBL" id="CP016076">
    <property type="protein sequence ID" value="APU15766.1"/>
    <property type="molecule type" value="Genomic_DNA"/>
</dbReference>
<keyword evidence="4" id="KW-1185">Reference proteome</keyword>
<dbReference type="InterPro" id="IPR002220">
    <property type="entry name" value="DapA-like"/>
</dbReference>
<dbReference type="CDD" id="cd00408">
    <property type="entry name" value="DHDPS-like"/>
    <property type="match status" value="1"/>
</dbReference>
<name>A0AAC9LDR0_9PSEU</name>
<evidence type="ECO:0000256" key="2">
    <source>
        <dbReference type="SAM" id="MobiDB-lite"/>
    </source>
</evidence>
<dbReference type="SMART" id="SM01130">
    <property type="entry name" value="DHDPS"/>
    <property type="match status" value="1"/>
</dbReference>
<gene>
    <name evidence="3" type="ORF">UA74_18690</name>
</gene>
<organism evidence="3 4">
    <name type="scientific">Actinoalloteichus fjordicus</name>
    <dbReference type="NCBI Taxonomy" id="1612552"/>
    <lineage>
        <taxon>Bacteria</taxon>
        <taxon>Bacillati</taxon>
        <taxon>Actinomycetota</taxon>
        <taxon>Actinomycetes</taxon>
        <taxon>Pseudonocardiales</taxon>
        <taxon>Pseudonocardiaceae</taxon>
        <taxon>Actinoalloteichus</taxon>
    </lineage>
</organism>
<proteinExistence type="predicted"/>
<dbReference type="AlphaFoldDB" id="A0AAC9LDR0"/>
<feature type="region of interest" description="Disordered" evidence="2">
    <location>
        <begin position="52"/>
        <end position="141"/>
    </location>
</feature>
<evidence type="ECO:0000313" key="4">
    <source>
        <dbReference type="Proteomes" id="UP000185511"/>
    </source>
</evidence>
<feature type="compositionally biased region" description="Basic and acidic residues" evidence="2">
    <location>
        <begin position="118"/>
        <end position="140"/>
    </location>
</feature>
<protein>
    <submittedName>
        <fullName evidence="3">Dihydrodipicolinate synthase/N-acetylneuraminate lyase</fullName>
    </submittedName>
</protein>
<dbReference type="Pfam" id="PF00701">
    <property type="entry name" value="DHDPS"/>
    <property type="match status" value="1"/>
</dbReference>
<dbReference type="RefSeq" id="WP_075741435.1">
    <property type="nucleotide sequence ID" value="NZ_CP016076.1"/>
</dbReference>
<evidence type="ECO:0000256" key="1">
    <source>
        <dbReference type="ARBA" id="ARBA00023239"/>
    </source>
</evidence>
<dbReference type="PANTHER" id="PTHR12128">
    <property type="entry name" value="DIHYDRODIPICOLINATE SYNTHASE"/>
    <property type="match status" value="1"/>
</dbReference>
<reference evidence="4" key="1">
    <citation type="submission" date="2016-06" db="EMBL/GenBank/DDBJ databases">
        <title>Complete genome sequence of Actinoalloteichus fjordicus DSM 46855 (=ADI127-17), type strain of the new species Actinoalloteichus fjordicus.</title>
        <authorList>
            <person name="Ruckert C."/>
            <person name="Nouioui I."/>
            <person name="Willmese J."/>
            <person name="van Wezel G."/>
            <person name="Klenk H.-P."/>
            <person name="Kalinowski J."/>
            <person name="Zotchev S.B."/>
        </authorList>
    </citation>
    <scope>NUCLEOTIDE SEQUENCE [LARGE SCALE GENOMIC DNA]</scope>
    <source>
        <strain evidence="4">ADI127-7</strain>
    </source>
</reference>
<feature type="compositionally biased region" description="Gly residues" evidence="2">
    <location>
        <begin position="102"/>
        <end position="112"/>
    </location>
</feature>
<sequence length="426" mass="44096">MPRQARPLPATEALITALRHRLLPAVLTPMSADGRVDLAELERYATRLLGDGRGGAACGAAPQRASEMRTRPAGRGAPSDGVVRDAGAGAGGPRSSDAAALGGSGADGGGGLSPAARDQSDVDGGEHGEPDAEGASRGEGDACGLGDADILGGVAVWAHTGRGLRLARPDRLRVLDTFRQATALPIVAGVGVPAEGTGTSADETVRMAVDAAEHGADAVMVYPPSALRGSVHRDAEVLRLHERVAEAVDRPVIGFYLHGEAGGYEYPPSLLAELSALPAVAGVKLATLDRAMACQDAIGEIRRHDRLAITGEDRMFGPSLMWGADTALAGIAAARLDLTASVLRSWNDGAHAAFQRDSAALDRFAAVTFRSPIEGYVQRMFWAAVHEGLLSEHAAHDPFGPPLPPHERHAVSACLDVLPARSRAAD</sequence>
<dbReference type="GO" id="GO:0008840">
    <property type="term" value="F:4-hydroxy-tetrahydrodipicolinate synthase activity"/>
    <property type="evidence" value="ECO:0007669"/>
    <property type="project" value="TreeGrafter"/>
</dbReference>
<feature type="compositionally biased region" description="Low complexity" evidence="2">
    <location>
        <begin position="79"/>
        <end position="101"/>
    </location>
</feature>
<dbReference type="InterPro" id="IPR013785">
    <property type="entry name" value="Aldolase_TIM"/>
</dbReference>
<dbReference type="PANTHER" id="PTHR12128:SF51">
    <property type="entry name" value="BLL4205 PROTEIN"/>
    <property type="match status" value="1"/>
</dbReference>
<dbReference type="KEGG" id="acad:UA74_18690"/>
<accession>A0AAC9LDR0</accession>